<proteinExistence type="predicted"/>
<dbReference type="RefSeq" id="WP_406721259.1">
    <property type="nucleotide sequence ID" value="NZ_CP135443.1"/>
</dbReference>
<keyword evidence="2" id="KW-0732">Signal</keyword>
<evidence type="ECO:0000259" key="3">
    <source>
        <dbReference type="PROSITE" id="PS51724"/>
    </source>
</evidence>
<dbReference type="PROSITE" id="PS51724">
    <property type="entry name" value="SPOR"/>
    <property type="match status" value="1"/>
</dbReference>
<evidence type="ECO:0000313" key="5">
    <source>
        <dbReference type="Proteomes" id="UP001623290"/>
    </source>
</evidence>
<dbReference type="Proteomes" id="UP001623290">
    <property type="component" value="Chromosome"/>
</dbReference>
<dbReference type="Pfam" id="PF05036">
    <property type="entry name" value="SPOR"/>
    <property type="match status" value="1"/>
</dbReference>
<protein>
    <submittedName>
        <fullName evidence="4">SPOR domain-containing protein</fullName>
    </submittedName>
</protein>
<dbReference type="EMBL" id="CP135443">
    <property type="protein sequence ID" value="WRY34406.1"/>
    <property type="molecule type" value="Genomic_DNA"/>
</dbReference>
<dbReference type="InterPro" id="IPR007730">
    <property type="entry name" value="SPOR-like_dom"/>
</dbReference>
<keyword evidence="5" id="KW-1185">Reference proteome</keyword>
<evidence type="ECO:0000313" key="4">
    <source>
        <dbReference type="EMBL" id="WRY34406.1"/>
    </source>
</evidence>
<gene>
    <name evidence="4" type="ORF">RPE78_03715</name>
</gene>
<dbReference type="Gene3D" id="3.30.70.1070">
    <property type="entry name" value="Sporulation related repeat"/>
    <property type="match status" value="1"/>
</dbReference>
<dbReference type="SUPFAM" id="SSF110997">
    <property type="entry name" value="Sporulation related repeat"/>
    <property type="match status" value="1"/>
</dbReference>
<organism evidence="4 5">
    <name type="scientific">Thioclava litoralis</name>
    <dbReference type="NCBI Taxonomy" id="3076557"/>
    <lineage>
        <taxon>Bacteria</taxon>
        <taxon>Pseudomonadati</taxon>
        <taxon>Pseudomonadota</taxon>
        <taxon>Alphaproteobacteria</taxon>
        <taxon>Rhodobacterales</taxon>
        <taxon>Paracoccaceae</taxon>
        <taxon>Thioclava</taxon>
    </lineage>
</organism>
<dbReference type="InterPro" id="IPR036680">
    <property type="entry name" value="SPOR-like_sf"/>
</dbReference>
<evidence type="ECO:0000256" key="2">
    <source>
        <dbReference type="SAM" id="SignalP"/>
    </source>
</evidence>
<reference evidence="4 5" key="1">
    <citation type="submission" date="2023-09" db="EMBL/GenBank/DDBJ databases">
        <title>Thioclava shenzhenensis sp. nov., a multidrug resistant bacteria-antagonizing species isolated from coastal seawater.</title>
        <authorList>
            <person name="Long M."/>
        </authorList>
    </citation>
    <scope>NUCLEOTIDE SEQUENCE [LARGE SCALE GENOMIC DNA]</scope>
    <source>
        <strain evidence="4 5">FTW29</strain>
    </source>
</reference>
<feature type="region of interest" description="Disordered" evidence="1">
    <location>
        <begin position="363"/>
        <end position="383"/>
    </location>
</feature>
<feature type="domain" description="SPOR" evidence="3">
    <location>
        <begin position="431"/>
        <end position="504"/>
    </location>
</feature>
<feature type="signal peptide" evidence="2">
    <location>
        <begin position="1"/>
        <end position="24"/>
    </location>
</feature>
<name>A0ABZ1E1S2_9RHOB</name>
<accession>A0ABZ1E1S2</accession>
<sequence>MRMGRWLTSTLILAVLGTTGAAFAQDGAPSELPPASFKGRQYVDSQGCVFVRGGFGNAVRWVPRVNRDRTPVCNYKPTFGGSEKVLDIAKSVPEAPSAPAAPVAPVPPKASVVAAAPKPSPKADALAGYSDGNALHRALTGAPMRTIALTTTPPKIGLSAAKVQTIPTAGAMRTAPVAMPVAPVVPSTAVAAQGYVSPYMVEGAAAAVTIASTEILSGQATNCPNRPAQATRYRLSDGRSVLRCGAPAQDPAAFINTANIGNLTIRPAASTGGYQSPYVAGGVAPAPVSVAGNGRARVNHNVTRLPAAMPVAAPVTVSPQQAYAASSPYAIPREVYVKTPNAPVSLAPVAIATSNSNGYAPAFDDGRLNPFRGPRSRSGDAQMQQLWDDSVPAKLIRYPASGAAVPAQTVQVSVSSKSPSAQAPAPASSRAVAPSGRFVQVGTYAEASNAEAAKARLRARGLPVAASRTAKGLVVVYAGPFDRAALAGALGTARRAGFADAYIR</sequence>
<feature type="chain" id="PRO_5046920971" evidence="2">
    <location>
        <begin position="25"/>
        <end position="504"/>
    </location>
</feature>
<evidence type="ECO:0000256" key="1">
    <source>
        <dbReference type="SAM" id="MobiDB-lite"/>
    </source>
</evidence>